<accession>A0A088E1A5</accession>
<dbReference type="PROSITE" id="PS50833">
    <property type="entry name" value="BRIX"/>
    <property type="match status" value="1"/>
</dbReference>
<evidence type="ECO:0000313" key="4">
    <source>
        <dbReference type="EMBL" id="AIM26244.1"/>
    </source>
</evidence>
<dbReference type="GO" id="GO:0019843">
    <property type="term" value="F:rRNA binding"/>
    <property type="evidence" value="ECO:0007669"/>
    <property type="project" value="InterPro"/>
</dbReference>
<dbReference type="InterPro" id="IPR007109">
    <property type="entry name" value="Brix"/>
</dbReference>
<organism evidence="4 5">
    <name type="scientific">Metallosphaera sedula</name>
    <dbReference type="NCBI Taxonomy" id="43687"/>
    <lineage>
        <taxon>Archaea</taxon>
        <taxon>Thermoproteota</taxon>
        <taxon>Thermoprotei</taxon>
        <taxon>Sulfolobales</taxon>
        <taxon>Sulfolobaceae</taxon>
        <taxon>Metallosphaera</taxon>
    </lineage>
</organism>
<dbReference type="Gene3D" id="3.40.50.10480">
    <property type="entry name" value="Probable brix-domain ribosomal biogenesis protein"/>
    <property type="match status" value="1"/>
</dbReference>
<evidence type="ECO:0000256" key="2">
    <source>
        <dbReference type="HAMAP-Rule" id="MF_00699"/>
    </source>
</evidence>
<dbReference type="SMART" id="SM00879">
    <property type="entry name" value="Brix"/>
    <property type="match status" value="1"/>
</dbReference>
<dbReference type="Proteomes" id="UP000029084">
    <property type="component" value="Chromosome"/>
</dbReference>
<protein>
    <recommendedName>
        <fullName evidence="2">Probable Brix domain-containing ribosomal biogenesis protein</fullName>
    </recommendedName>
</protein>
<gene>
    <name evidence="4" type="ORF">HA72_0080</name>
</gene>
<reference evidence="4 5" key="1">
    <citation type="journal article" date="2014" name="J. Bacteriol.">
        <title>Role of an Archaeal PitA Transporter in the Copper and Arsenic Resistance of Metallosphaera sedula, an Extreme Thermoacidophile.</title>
        <authorList>
            <person name="McCarthy S."/>
            <person name="Ai C."/>
            <person name="Wheaton G."/>
            <person name="Tevatia R."/>
            <person name="Eckrich V."/>
            <person name="Kelly R."/>
            <person name="Blum P."/>
        </authorList>
    </citation>
    <scope>NUCLEOTIDE SEQUENCE [LARGE SCALE GENOMIC DNA]</scope>
    <source>
        <strain evidence="4 5">CuR1</strain>
    </source>
</reference>
<dbReference type="AlphaFoldDB" id="A0A088E1A5"/>
<dbReference type="GO" id="GO:0006364">
    <property type="term" value="P:rRNA processing"/>
    <property type="evidence" value="ECO:0007669"/>
    <property type="project" value="InterPro"/>
</dbReference>
<dbReference type="InterPro" id="IPR023548">
    <property type="entry name" value="Brix_dom_Rbsml_bgen_prot"/>
</dbReference>
<feature type="domain" description="Brix" evidence="3">
    <location>
        <begin position="1"/>
        <end position="159"/>
    </location>
</feature>
<comment type="function">
    <text evidence="2">Probably involved in the biogenesis of the ribosome.</text>
</comment>
<dbReference type="SUPFAM" id="SSF52954">
    <property type="entry name" value="Class II aaRS ABD-related"/>
    <property type="match status" value="1"/>
</dbReference>
<evidence type="ECO:0000259" key="3">
    <source>
        <dbReference type="PROSITE" id="PS50833"/>
    </source>
</evidence>
<keyword evidence="1 2" id="KW-0690">Ribosome biogenesis</keyword>
<dbReference type="EMBL" id="CP008822">
    <property type="protein sequence ID" value="AIM26244.1"/>
    <property type="molecule type" value="Genomic_DNA"/>
</dbReference>
<proteinExistence type="inferred from homology"/>
<name>A0A088E1A5_9CREN</name>
<evidence type="ECO:0000256" key="1">
    <source>
        <dbReference type="ARBA" id="ARBA00022517"/>
    </source>
</evidence>
<evidence type="ECO:0000313" key="5">
    <source>
        <dbReference type="Proteomes" id="UP000029084"/>
    </source>
</evidence>
<dbReference type="HAMAP" id="MF_00699">
    <property type="entry name" value="BriX"/>
    <property type="match status" value="1"/>
</dbReference>
<sequence length="159" mass="18191">MITSSRDTSSRTRSFLNYLEYIFPYSVKVNRGKRSIDEVFKIASLLGGELLLLVNVLKGNPSSLEVYDVITREKLYNFSIKGLRLRSDYEKFSLYNSRRRLCIKHAEFGCSKVISLLIDLGATRASDCTVHAEIKFNEYCTVRFSNSQDKEILLLGLAE</sequence>